<dbReference type="Pfam" id="PF03015">
    <property type="entry name" value="Sterile"/>
    <property type="match status" value="1"/>
</dbReference>
<gene>
    <name evidence="7" type="ORF">Zmor_028124</name>
</gene>
<sequence>MSNSEIKQFFKNQTIFITGGTGFLGKLIIEKLLRECWDLKKILVLVRPKKGKTPQERFNEILERPCFHHIKNKNVWEKISLMEGDCDKPLLGLTDKDIEVLKNETTCIIHAAIRVKFYQSLRELSWHVRATKDLVEFAKDMKNFKAFVYISSQGACCLRNHIKEIVYPPPIKPETLLSLVETCDDSVLEKITPGLLHGWYDSYCYIKSITEDLVKTSGDLIPTTIIRPSNISSTLQEPIEGWNDTSLAAVSVIKGMCMGLVRTLNVYPEIPVHTVPADYVVNFTLAAAWKTAQNSFNTTMVYNCTGEGLSCEKLLEYLETFYFEFPSMKYLWFASVTFRRSKFWHQVWLTFYTFIVYVFDFVFLCTGNPTNYATLYKNAYRQIDVLTNFCRRRVQCDTTNVRTLWKNMSQDDKTLFEFHTEKIYTYDAVKTMFLGMRLYLLNDPIETVPAARKRLRKLYIVHYSIFALFLFLIYRFFRFLLYFVFTV</sequence>
<evidence type="ECO:0000313" key="7">
    <source>
        <dbReference type="EMBL" id="KAJ3641628.1"/>
    </source>
</evidence>
<comment type="function">
    <text evidence="4">Catalyzes the reduction of fatty acyl-CoA to fatty alcohols.</text>
</comment>
<keyword evidence="4" id="KW-0521">NADP</keyword>
<dbReference type="InterPro" id="IPR026055">
    <property type="entry name" value="FAR"/>
</dbReference>
<feature type="domain" description="Fatty acyl-CoA reductase C-terminal" evidence="5">
    <location>
        <begin position="351"/>
        <end position="443"/>
    </location>
</feature>
<evidence type="ECO:0000256" key="2">
    <source>
        <dbReference type="ARBA" id="ARBA00022516"/>
    </source>
</evidence>
<dbReference type="PANTHER" id="PTHR11011:SF60">
    <property type="entry name" value="FATTY ACYL-COA REDUCTASE-RELATED"/>
    <property type="match status" value="1"/>
</dbReference>
<evidence type="ECO:0000259" key="5">
    <source>
        <dbReference type="Pfam" id="PF03015"/>
    </source>
</evidence>
<keyword evidence="8" id="KW-1185">Reference proteome</keyword>
<dbReference type="InterPro" id="IPR033640">
    <property type="entry name" value="FAR_C"/>
</dbReference>
<evidence type="ECO:0000256" key="4">
    <source>
        <dbReference type="RuleBase" id="RU363097"/>
    </source>
</evidence>
<dbReference type="AlphaFoldDB" id="A0AA38HPI4"/>
<keyword evidence="4" id="KW-0472">Membrane</keyword>
<dbReference type="EC" id="1.2.1.84" evidence="4"/>
<comment type="similarity">
    <text evidence="1 4">Belongs to the fatty acyl-CoA reductase family.</text>
</comment>
<dbReference type="GO" id="GO:0035336">
    <property type="term" value="P:long-chain fatty-acyl-CoA metabolic process"/>
    <property type="evidence" value="ECO:0007669"/>
    <property type="project" value="TreeGrafter"/>
</dbReference>
<proteinExistence type="inferred from homology"/>
<keyword evidence="4" id="KW-0560">Oxidoreductase</keyword>
<dbReference type="PANTHER" id="PTHR11011">
    <property type="entry name" value="MALE STERILITY PROTEIN 2-RELATED"/>
    <property type="match status" value="1"/>
</dbReference>
<dbReference type="Pfam" id="PF07993">
    <property type="entry name" value="NAD_binding_4"/>
    <property type="match status" value="1"/>
</dbReference>
<feature type="transmembrane region" description="Helical" evidence="4">
    <location>
        <begin position="460"/>
        <end position="485"/>
    </location>
</feature>
<keyword evidence="3 4" id="KW-0443">Lipid metabolism</keyword>
<comment type="catalytic activity">
    <reaction evidence="4">
        <text>a long-chain fatty acyl-CoA + 2 NADPH + 2 H(+) = a long-chain primary fatty alcohol + 2 NADP(+) + CoA</text>
        <dbReference type="Rhea" id="RHEA:52716"/>
        <dbReference type="ChEBI" id="CHEBI:15378"/>
        <dbReference type="ChEBI" id="CHEBI:57287"/>
        <dbReference type="ChEBI" id="CHEBI:57783"/>
        <dbReference type="ChEBI" id="CHEBI:58349"/>
        <dbReference type="ChEBI" id="CHEBI:77396"/>
        <dbReference type="ChEBI" id="CHEBI:83139"/>
        <dbReference type="EC" id="1.2.1.84"/>
    </reaction>
</comment>
<dbReference type="CDD" id="cd09071">
    <property type="entry name" value="FAR_C"/>
    <property type="match status" value="1"/>
</dbReference>
<dbReference type="GO" id="GO:0102965">
    <property type="term" value="F:alcohol-forming long-chain fatty acyl-CoA reductase activity"/>
    <property type="evidence" value="ECO:0007669"/>
    <property type="project" value="UniProtKB-EC"/>
</dbReference>
<comment type="caution">
    <text evidence="7">The sequence shown here is derived from an EMBL/GenBank/DDBJ whole genome shotgun (WGS) entry which is preliminary data.</text>
</comment>
<evidence type="ECO:0000259" key="6">
    <source>
        <dbReference type="Pfam" id="PF07993"/>
    </source>
</evidence>
<organism evidence="7 8">
    <name type="scientific">Zophobas morio</name>
    <dbReference type="NCBI Taxonomy" id="2755281"/>
    <lineage>
        <taxon>Eukaryota</taxon>
        <taxon>Metazoa</taxon>
        <taxon>Ecdysozoa</taxon>
        <taxon>Arthropoda</taxon>
        <taxon>Hexapoda</taxon>
        <taxon>Insecta</taxon>
        <taxon>Pterygota</taxon>
        <taxon>Neoptera</taxon>
        <taxon>Endopterygota</taxon>
        <taxon>Coleoptera</taxon>
        <taxon>Polyphaga</taxon>
        <taxon>Cucujiformia</taxon>
        <taxon>Tenebrionidae</taxon>
        <taxon>Zophobas</taxon>
    </lineage>
</organism>
<dbReference type="SUPFAM" id="SSF51735">
    <property type="entry name" value="NAD(P)-binding Rossmann-fold domains"/>
    <property type="match status" value="1"/>
</dbReference>
<keyword evidence="2 4" id="KW-0444">Lipid biosynthesis</keyword>
<dbReference type="Proteomes" id="UP001168821">
    <property type="component" value="Unassembled WGS sequence"/>
</dbReference>
<evidence type="ECO:0000256" key="3">
    <source>
        <dbReference type="ARBA" id="ARBA00023098"/>
    </source>
</evidence>
<keyword evidence="4" id="KW-0812">Transmembrane</keyword>
<dbReference type="CDD" id="cd05236">
    <property type="entry name" value="FAR-N_SDR_e"/>
    <property type="match status" value="1"/>
</dbReference>
<reference evidence="7" key="1">
    <citation type="journal article" date="2023" name="G3 (Bethesda)">
        <title>Whole genome assemblies of Zophobas morio and Tenebrio molitor.</title>
        <authorList>
            <person name="Kaur S."/>
            <person name="Stinson S.A."/>
            <person name="diCenzo G.C."/>
        </authorList>
    </citation>
    <scope>NUCLEOTIDE SEQUENCE</scope>
    <source>
        <strain evidence="7">QUZm001</strain>
    </source>
</reference>
<dbReference type="GO" id="GO:0005777">
    <property type="term" value="C:peroxisome"/>
    <property type="evidence" value="ECO:0007669"/>
    <property type="project" value="TreeGrafter"/>
</dbReference>
<dbReference type="EMBL" id="JALNTZ010000009">
    <property type="protein sequence ID" value="KAJ3641628.1"/>
    <property type="molecule type" value="Genomic_DNA"/>
</dbReference>
<keyword evidence="4" id="KW-1133">Transmembrane helix</keyword>
<feature type="domain" description="Thioester reductase (TE)" evidence="6">
    <location>
        <begin position="17"/>
        <end position="283"/>
    </location>
</feature>
<evidence type="ECO:0000256" key="1">
    <source>
        <dbReference type="ARBA" id="ARBA00005928"/>
    </source>
</evidence>
<protein>
    <recommendedName>
        <fullName evidence="4">Fatty acyl-CoA reductase</fullName>
        <ecNumber evidence="4">1.2.1.84</ecNumber>
    </recommendedName>
</protein>
<dbReference type="Gene3D" id="3.40.50.720">
    <property type="entry name" value="NAD(P)-binding Rossmann-like Domain"/>
    <property type="match status" value="1"/>
</dbReference>
<dbReference type="InterPro" id="IPR036291">
    <property type="entry name" value="NAD(P)-bd_dom_sf"/>
</dbReference>
<dbReference type="InterPro" id="IPR013120">
    <property type="entry name" value="FAR_NAD-bd"/>
</dbReference>
<evidence type="ECO:0000313" key="8">
    <source>
        <dbReference type="Proteomes" id="UP001168821"/>
    </source>
</evidence>
<dbReference type="GO" id="GO:0080019">
    <property type="term" value="F:alcohol-forming very long-chain fatty acyl-CoA reductase activity"/>
    <property type="evidence" value="ECO:0007669"/>
    <property type="project" value="InterPro"/>
</dbReference>
<accession>A0AA38HPI4</accession>
<feature type="transmembrane region" description="Helical" evidence="4">
    <location>
        <begin position="347"/>
        <end position="367"/>
    </location>
</feature>
<name>A0AA38HPI4_9CUCU</name>